<name>A0ABW4Q000_9MICO</name>
<comment type="similarity">
    <text evidence="7">Belongs to the shikimate kinase family.</text>
</comment>
<keyword evidence="4 7" id="KW-0418">Kinase</keyword>
<keyword evidence="9" id="KW-1185">Reference proteome</keyword>
<feature type="binding site" evidence="7">
    <location>
        <position position="123"/>
    </location>
    <ligand>
        <name>ATP</name>
        <dbReference type="ChEBI" id="CHEBI:30616"/>
    </ligand>
</feature>
<keyword evidence="7" id="KW-0460">Magnesium</keyword>
<dbReference type="InterPro" id="IPR027417">
    <property type="entry name" value="P-loop_NTPase"/>
</dbReference>
<dbReference type="InterPro" id="IPR000623">
    <property type="entry name" value="Shikimate_kinase/TSH1"/>
</dbReference>
<keyword evidence="2 7" id="KW-0808">Transferase</keyword>
<evidence type="ECO:0000256" key="4">
    <source>
        <dbReference type="ARBA" id="ARBA00022777"/>
    </source>
</evidence>
<keyword evidence="1 7" id="KW-0028">Amino-acid biosynthesis</keyword>
<dbReference type="PRINTS" id="PR01100">
    <property type="entry name" value="SHIKIMTKNASE"/>
</dbReference>
<dbReference type="RefSeq" id="WP_343904853.1">
    <property type="nucleotide sequence ID" value="NZ_BAAAIS010000003.1"/>
</dbReference>
<accession>A0ABW4Q000</accession>
<comment type="catalytic activity">
    <reaction evidence="7">
        <text>shikimate + ATP = 3-phosphoshikimate + ADP + H(+)</text>
        <dbReference type="Rhea" id="RHEA:13121"/>
        <dbReference type="ChEBI" id="CHEBI:15378"/>
        <dbReference type="ChEBI" id="CHEBI:30616"/>
        <dbReference type="ChEBI" id="CHEBI:36208"/>
        <dbReference type="ChEBI" id="CHEBI:145989"/>
        <dbReference type="ChEBI" id="CHEBI:456216"/>
        <dbReference type="EC" id="2.7.1.71"/>
    </reaction>
</comment>
<dbReference type="EC" id="2.7.1.71" evidence="7"/>
<feature type="binding site" evidence="7">
    <location>
        <position position="142"/>
    </location>
    <ligand>
        <name>substrate</name>
    </ligand>
</feature>
<keyword evidence="6 7" id="KW-0057">Aromatic amino acid biosynthesis</keyword>
<comment type="subcellular location">
    <subcellularLocation>
        <location evidence="7">Cytoplasm</location>
    </subcellularLocation>
</comment>
<comment type="caution">
    <text evidence="7">Lacks conserved residue(s) required for the propagation of feature annotation.</text>
</comment>
<evidence type="ECO:0000313" key="8">
    <source>
        <dbReference type="EMBL" id="MFD1835719.1"/>
    </source>
</evidence>
<keyword evidence="7" id="KW-0963">Cytoplasm</keyword>
<comment type="function">
    <text evidence="7">Catalyzes the specific phosphorylation of the 3-hydroxyl group of shikimic acid using ATP as a cosubstrate.</text>
</comment>
<organism evidence="8 9">
    <name type="scientific">Brachybacterium rhamnosum</name>
    <dbReference type="NCBI Taxonomy" id="173361"/>
    <lineage>
        <taxon>Bacteria</taxon>
        <taxon>Bacillati</taxon>
        <taxon>Actinomycetota</taxon>
        <taxon>Actinomycetes</taxon>
        <taxon>Micrococcales</taxon>
        <taxon>Dermabacteraceae</taxon>
        <taxon>Brachybacterium</taxon>
    </lineage>
</organism>
<dbReference type="CDD" id="cd00464">
    <property type="entry name" value="SK"/>
    <property type="match status" value="1"/>
</dbReference>
<comment type="cofactor">
    <cofactor evidence="7">
        <name>Mg(2+)</name>
        <dbReference type="ChEBI" id="CHEBI:18420"/>
    </cofactor>
    <text evidence="7">Binds 1 Mg(2+) ion per subunit.</text>
</comment>
<keyword evidence="7" id="KW-0479">Metal-binding</keyword>
<dbReference type="PANTHER" id="PTHR21087">
    <property type="entry name" value="SHIKIMATE KINASE"/>
    <property type="match status" value="1"/>
</dbReference>
<feature type="binding site" evidence="7">
    <location>
        <position position="40"/>
    </location>
    <ligand>
        <name>substrate</name>
    </ligand>
</feature>
<dbReference type="HAMAP" id="MF_00109">
    <property type="entry name" value="Shikimate_kinase"/>
    <property type="match status" value="1"/>
</dbReference>
<feature type="binding site" evidence="7">
    <location>
        <position position="64"/>
    </location>
    <ligand>
        <name>substrate</name>
    </ligand>
</feature>
<dbReference type="Proteomes" id="UP001597280">
    <property type="component" value="Unassembled WGS sequence"/>
</dbReference>
<dbReference type="Gene3D" id="3.40.50.300">
    <property type="entry name" value="P-loop containing nucleotide triphosphate hydrolases"/>
    <property type="match status" value="1"/>
</dbReference>
<keyword evidence="3 7" id="KW-0547">Nucleotide-binding</keyword>
<evidence type="ECO:0000256" key="1">
    <source>
        <dbReference type="ARBA" id="ARBA00022605"/>
    </source>
</evidence>
<feature type="binding site" evidence="7">
    <location>
        <position position="22"/>
    </location>
    <ligand>
        <name>Mg(2+)</name>
        <dbReference type="ChEBI" id="CHEBI:18420"/>
    </ligand>
</feature>
<evidence type="ECO:0000256" key="3">
    <source>
        <dbReference type="ARBA" id="ARBA00022741"/>
    </source>
</evidence>
<sequence length="184" mass="19353">MSDGPVTGPLVILMGPMAAGKTSVGRSLAGRLGVPFADLDELIVAAAGRGIPEIFEDRGEEGFRALEAEVLARALEERPGVLALGGGAPLRPESGERLRGRPVVLLEIDEQAAARRLGRGAGRPMLAGDDPLERWRRLMEERGPVYRDLAAHRVDAGRGSPGHVARTIISTLGLSAPGAEEENA</sequence>
<proteinExistence type="inferred from homology"/>
<evidence type="ECO:0000256" key="6">
    <source>
        <dbReference type="ARBA" id="ARBA00023141"/>
    </source>
</evidence>
<comment type="caution">
    <text evidence="8">The sequence shown here is derived from an EMBL/GenBank/DDBJ whole genome shotgun (WGS) entry which is preliminary data.</text>
</comment>
<gene>
    <name evidence="7" type="primary">aroK</name>
    <name evidence="8" type="ORF">ACFSDA_11635</name>
</gene>
<dbReference type="GO" id="GO:0016301">
    <property type="term" value="F:kinase activity"/>
    <property type="evidence" value="ECO:0007669"/>
    <property type="project" value="UniProtKB-KW"/>
</dbReference>
<comment type="pathway">
    <text evidence="7">Metabolic intermediate biosynthesis; chorismate biosynthesis; chorismate from D-erythrose 4-phosphate and phosphoenolpyruvate: step 5/7.</text>
</comment>
<keyword evidence="5 7" id="KW-0067">ATP-binding</keyword>
<evidence type="ECO:0000256" key="2">
    <source>
        <dbReference type="ARBA" id="ARBA00022679"/>
    </source>
</evidence>
<feature type="binding site" evidence="7">
    <location>
        <begin position="18"/>
        <end position="23"/>
    </location>
    <ligand>
        <name>ATP</name>
        <dbReference type="ChEBI" id="CHEBI:30616"/>
    </ligand>
</feature>
<dbReference type="InterPro" id="IPR031322">
    <property type="entry name" value="Shikimate/glucono_kinase"/>
</dbReference>
<evidence type="ECO:0000256" key="7">
    <source>
        <dbReference type="HAMAP-Rule" id="MF_00109"/>
    </source>
</evidence>
<dbReference type="EMBL" id="JBHUFL010000003">
    <property type="protein sequence ID" value="MFD1835719.1"/>
    <property type="molecule type" value="Genomic_DNA"/>
</dbReference>
<evidence type="ECO:0000313" key="9">
    <source>
        <dbReference type="Proteomes" id="UP001597280"/>
    </source>
</evidence>
<dbReference type="SUPFAM" id="SSF52540">
    <property type="entry name" value="P-loop containing nucleoside triphosphate hydrolases"/>
    <property type="match status" value="1"/>
</dbReference>
<evidence type="ECO:0000256" key="5">
    <source>
        <dbReference type="ARBA" id="ARBA00022840"/>
    </source>
</evidence>
<dbReference type="Pfam" id="PF01202">
    <property type="entry name" value="SKI"/>
    <property type="match status" value="1"/>
</dbReference>
<protein>
    <recommendedName>
        <fullName evidence="7">Shikimate kinase</fullName>
        <shortName evidence="7">SK</shortName>
        <ecNumber evidence="7">2.7.1.71</ecNumber>
    </recommendedName>
</protein>
<comment type="subunit">
    <text evidence="7">Monomer.</text>
</comment>
<feature type="binding site" evidence="7">
    <location>
        <position position="86"/>
    </location>
    <ligand>
        <name>substrate</name>
    </ligand>
</feature>
<reference evidence="9" key="1">
    <citation type="journal article" date="2019" name="Int. J. Syst. Evol. Microbiol.">
        <title>The Global Catalogue of Microorganisms (GCM) 10K type strain sequencing project: providing services to taxonomists for standard genome sequencing and annotation.</title>
        <authorList>
            <consortium name="The Broad Institute Genomics Platform"/>
            <consortium name="The Broad Institute Genome Sequencing Center for Infectious Disease"/>
            <person name="Wu L."/>
            <person name="Ma J."/>
        </authorList>
    </citation>
    <scope>NUCLEOTIDE SEQUENCE [LARGE SCALE GENOMIC DNA]</scope>
    <source>
        <strain evidence="9">JCM 11650</strain>
    </source>
</reference>
<dbReference type="PANTHER" id="PTHR21087:SF16">
    <property type="entry name" value="SHIKIMATE KINASE 1, CHLOROPLASTIC"/>
    <property type="match status" value="1"/>
</dbReference>